<protein>
    <submittedName>
        <fullName evidence="2">Sensor histidine kinase</fullName>
    </submittedName>
</protein>
<feature type="transmembrane region" description="Helical" evidence="1">
    <location>
        <begin position="12"/>
        <end position="35"/>
    </location>
</feature>
<keyword evidence="1" id="KW-1133">Transmembrane helix</keyword>
<keyword evidence="3" id="KW-1185">Reference proteome</keyword>
<accession>A0ABW7NW80</accession>
<gene>
    <name evidence="2" type="ORF">RA271_28720</name>
</gene>
<name>A0ABW7NW80_9PSED</name>
<sequence length="59" mass="6948">VLKDLEVEHNGCIEVCVVFLMFIVLVFGLLIWWLYVNLIHPVKDVARRMRELDPLQPSQ</sequence>
<dbReference type="Proteomes" id="UP001610657">
    <property type="component" value="Unassembled WGS sequence"/>
</dbReference>
<evidence type="ECO:0000313" key="2">
    <source>
        <dbReference type="EMBL" id="MFH7519109.1"/>
    </source>
</evidence>
<keyword evidence="1" id="KW-0812">Transmembrane</keyword>
<evidence type="ECO:0000313" key="3">
    <source>
        <dbReference type="Proteomes" id="UP001610657"/>
    </source>
</evidence>
<evidence type="ECO:0000256" key="1">
    <source>
        <dbReference type="SAM" id="Phobius"/>
    </source>
</evidence>
<proteinExistence type="predicted"/>
<feature type="non-terminal residue" evidence="2">
    <location>
        <position position="1"/>
    </location>
</feature>
<reference evidence="2 3" key="1">
    <citation type="submission" date="2023-08" db="EMBL/GenBank/DDBJ databases">
        <title>Genomic and mutational analysis of Pseudomonas syringae pv. tagetis EB037 pathogenicity on sunflower.</title>
        <authorList>
            <person name="Maul J.E."/>
        </authorList>
    </citation>
    <scope>NUCLEOTIDE SEQUENCE [LARGE SCALE GENOMIC DNA]</scope>
    <source>
        <strain evidence="2 3">EB037_T1</strain>
    </source>
</reference>
<keyword evidence="2" id="KW-0418">Kinase</keyword>
<keyword evidence="2" id="KW-0808">Transferase</keyword>
<organism evidence="2 3">
    <name type="scientific">Pseudomonas syringae pv. tagetis</name>
    <dbReference type="NCBI Taxonomy" id="129140"/>
    <lineage>
        <taxon>Bacteria</taxon>
        <taxon>Pseudomonadati</taxon>
        <taxon>Pseudomonadota</taxon>
        <taxon>Gammaproteobacteria</taxon>
        <taxon>Pseudomonadales</taxon>
        <taxon>Pseudomonadaceae</taxon>
        <taxon>Pseudomonas</taxon>
    </lineage>
</organism>
<dbReference type="GO" id="GO:0016301">
    <property type="term" value="F:kinase activity"/>
    <property type="evidence" value="ECO:0007669"/>
    <property type="project" value="UniProtKB-KW"/>
</dbReference>
<comment type="caution">
    <text evidence="2">The sequence shown here is derived from an EMBL/GenBank/DDBJ whole genome shotgun (WGS) entry which is preliminary data.</text>
</comment>
<dbReference type="EMBL" id="JAVCQK010000380">
    <property type="protein sequence ID" value="MFH7519109.1"/>
    <property type="molecule type" value="Genomic_DNA"/>
</dbReference>
<keyword evidence="1" id="KW-0472">Membrane</keyword>